<dbReference type="STRING" id="1051891.A0A0C3LUB8"/>
<reference evidence="4 5" key="1">
    <citation type="submission" date="2014-04" db="EMBL/GenBank/DDBJ databases">
        <authorList>
            <consortium name="DOE Joint Genome Institute"/>
            <person name="Kuo A."/>
            <person name="Girlanda M."/>
            <person name="Perotto S."/>
            <person name="Kohler A."/>
            <person name="Nagy L.G."/>
            <person name="Floudas D."/>
            <person name="Copeland A."/>
            <person name="Barry K.W."/>
            <person name="Cichocki N."/>
            <person name="Veneault-Fourrey C."/>
            <person name="LaButti K."/>
            <person name="Lindquist E.A."/>
            <person name="Lipzen A."/>
            <person name="Lundell T."/>
            <person name="Morin E."/>
            <person name="Murat C."/>
            <person name="Sun H."/>
            <person name="Tunlid A."/>
            <person name="Henrissat B."/>
            <person name="Grigoriev I.V."/>
            <person name="Hibbett D.S."/>
            <person name="Martin F."/>
            <person name="Nordberg H.P."/>
            <person name="Cantor M.N."/>
            <person name="Hua S.X."/>
        </authorList>
    </citation>
    <scope>NUCLEOTIDE SEQUENCE [LARGE SCALE GENOMIC DNA]</scope>
    <source>
        <strain evidence="4 5">MUT 4182</strain>
    </source>
</reference>
<dbReference type="InterPro" id="IPR057207">
    <property type="entry name" value="FBXL15_LRR"/>
</dbReference>
<evidence type="ECO:0000259" key="3">
    <source>
        <dbReference type="Pfam" id="PF25372"/>
    </source>
</evidence>
<dbReference type="SUPFAM" id="SSF81383">
    <property type="entry name" value="F-box domain"/>
    <property type="match status" value="1"/>
</dbReference>
<dbReference type="PANTHER" id="PTHR13318">
    <property type="entry name" value="PARTNER OF PAIRED, ISOFORM B-RELATED"/>
    <property type="match status" value="1"/>
</dbReference>
<feature type="region of interest" description="Disordered" evidence="1">
    <location>
        <begin position="1"/>
        <end position="39"/>
    </location>
</feature>
<reference evidence="5" key="2">
    <citation type="submission" date="2015-01" db="EMBL/GenBank/DDBJ databases">
        <title>Evolutionary Origins and Diversification of the Mycorrhizal Mutualists.</title>
        <authorList>
            <consortium name="DOE Joint Genome Institute"/>
            <consortium name="Mycorrhizal Genomics Consortium"/>
            <person name="Kohler A."/>
            <person name="Kuo A."/>
            <person name="Nagy L.G."/>
            <person name="Floudas D."/>
            <person name="Copeland A."/>
            <person name="Barry K.W."/>
            <person name="Cichocki N."/>
            <person name="Veneault-Fourrey C."/>
            <person name="LaButti K."/>
            <person name="Lindquist E.A."/>
            <person name="Lipzen A."/>
            <person name="Lundell T."/>
            <person name="Morin E."/>
            <person name="Murat C."/>
            <person name="Riley R."/>
            <person name="Ohm R."/>
            <person name="Sun H."/>
            <person name="Tunlid A."/>
            <person name="Henrissat B."/>
            <person name="Grigoriev I.V."/>
            <person name="Hibbett D.S."/>
            <person name="Martin F."/>
        </authorList>
    </citation>
    <scope>NUCLEOTIDE SEQUENCE [LARGE SCALE GENOMIC DNA]</scope>
    <source>
        <strain evidence="5">MUT 4182</strain>
    </source>
</reference>
<dbReference type="InterPro" id="IPR036047">
    <property type="entry name" value="F-box-like_dom_sf"/>
</dbReference>
<feature type="compositionally biased region" description="Acidic residues" evidence="1">
    <location>
        <begin position="587"/>
        <end position="597"/>
    </location>
</feature>
<feature type="compositionally biased region" description="Pro residues" evidence="1">
    <location>
        <begin position="612"/>
        <end position="624"/>
    </location>
</feature>
<feature type="region of interest" description="Disordered" evidence="1">
    <location>
        <begin position="573"/>
        <end position="640"/>
    </location>
</feature>
<dbReference type="EMBL" id="KN823050">
    <property type="protein sequence ID" value="KIO24987.1"/>
    <property type="molecule type" value="Genomic_DNA"/>
</dbReference>
<dbReference type="Pfam" id="PF12937">
    <property type="entry name" value="F-box-like"/>
    <property type="match status" value="1"/>
</dbReference>
<dbReference type="GO" id="GO:0031146">
    <property type="term" value="P:SCF-dependent proteasomal ubiquitin-dependent protein catabolic process"/>
    <property type="evidence" value="ECO:0007669"/>
    <property type="project" value="TreeGrafter"/>
</dbReference>
<dbReference type="Gene3D" id="3.80.10.10">
    <property type="entry name" value="Ribonuclease Inhibitor"/>
    <property type="match status" value="3"/>
</dbReference>
<dbReference type="InterPro" id="IPR006553">
    <property type="entry name" value="Leu-rich_rpt_Cys-con_subtyp"/>
</dbReference>
<dbReference type="Pfam" id="PF25372">
    <property type="entry name" value="DUF7885"/>
    <property type="match status" value="2"/>
</dbReference>
<dbReference type="HOGENOM" id="CLU_010840_2_1_1"/>
<dbReference type="GO" id="GO:0019005">
    <property type="term" value="C:SCF ubiquitin ligase complex"/>
    <property type="evidence" value="ECO:0007669"/>
    <property type="project" value="TreeGrafter"/>
</dbReference>
<evidence type="ECO:0000313" key="5">
    <source>
        <dbReference type="Proteomes" id="UP000054248"/>
    </source>
</evidence>
<keyword evidence="5" id="KW-1185">Reference proteome</keyword>
<dbReference type="SUPFAM" id="SSF52058">
    <property type="entry name" value="L domain-like"/>
    <property type="match status" value="1"/>
</dbReference>
<sequence>MTVFREPDVSPTESSDDEELEEMERSGFEDEGTADAPTIQSPARWSSQFNFLSLHDLNDPNHKPTAQQAAPLSLANLLPHEILLHIFRHLPSTRDLYSVLLVSRSWCQCSVELLWQKPQFGKPNGLLKMMNVLAKKEQDSIFQYASFIRRLNFTLLGEQLSDQMLLRARKCVRLERLTLFGCQNVTDEALEKVLRSTPNLVALDITGVVEASDKAIIAAADTAPRLQGVNLGGCKKITDAGVSALATQCNHLRRIKLSGVENITDVPVKLLAKHCPMLLELDLHNCPLVTDEAIREIWSRSTYLREFRLSNVVTLTEKAFPAAPKTNHNTALTLLPGMGGGMNRAEPGLPPLQLDRLFDHLRVLDLTGCVNLTDEAMEGIVVNCPKIRNLVLAKCGMLTDEAIGSICKLGRYLHYLHLGHVSNITDRAVTRLARACTRLRYIDLACCPLLSDMSVFELAVLPKLRRIGLVRVPNLTDQAIYAIGDTQTSLERIHLSYCENISVQAINYLLQRLQKLTHLSLTGIPAFRRPELQQFCRPPPKEFTQNQRAAFCVYSGHGVVELRRYLQHYMQAQDGGRPAVPRNNGSDADDEDNDGEVDGGFIDLGEVREQEPYPPPPAYPPPSGYPSGLRTFDTAPTPLW</sequence>
<dbReference type="AlphaFoldDB" id="A0A0C3LUB8"/>
<dbReference type="InterPro" id="IPR001810">
    <property type="entry name" value="F-box_dom"/>
</dbReference>
<dbReference type="Pfam" id="PF13516">
    <property type="entry name" value="LRR_6"/>
    <property type="match status" value="1"/>
</dbReference>
<feature type="domain" description="F-box/LRR-repeat protein 15-like leucin rich repeat" evidence="3">
    <location>
        <begin position="165"/>
        <end position="308"/>
    </location>
</feature>
<evidence type="ECO:0000313" key="4">
    <source>
        <dbReference type="EMBL" id="KIO24987.1"/>
    </source>
</evidence>
<dbReference type="OrthoDB" id="10257471at2759"/>
<accession>A0A0C3LUB8</accession>
<name>A0A0C3LUB8_9AGAM</name>
<dbReference type="InterPro" id="IPR032675">
    <property type="entry name" value="LRR_dom_sf"/>
</dbReference>
<dbReference type="InterPro" id="IPR001611">
    <property type="entry name" value="Leu-rich_rpt"/>
</dbReference>
<feature type="domain" description="F-box/LRR-repeat protein 15-like leucin rich repeat" evidence="3">
    <location>
        <begin position="413"/>
        <end position="523"/>
    </location>
</feature>
<evidence type="ECO:0000259" key="2">
    <source>
        <dbReference type="Pfam" id="PF12937"/>
    </source>
</evidence>
<evidence type="ECO:0000256" key="1">
    <source>
        <dbReference type="SAM" id="MobiDB-lite"/>
    </source>
</evidence>
<proteinExistence type="predicted"/>
<feature type="domain" description="F-box" evidence="2">
    <location>
        <begin position="77"/>
        <end position="118"/>
    </location>
</feature>
<dbReference type="Proteomes" id="UP000054248">
    <property type="component" value="Unassembled WGS sequence"/>
</dbReference>
<gene>
    <name evidence="4" type="ORF">M407DRAFT_25632</name>
</gene>
<dbReference type="SMART" id="SM00367">
    <property type="entry name" value="LRR_CC"/>
    <property type="match status" value="11"/>
</dbReference>
<organism evidence="4 5">
    <name type="scientific">Tulasnella calospora MUT 4182</name>
    <dbReference type="NCBI Taxonomy" id="1051891"/>
    <lineage>
        <taxon>Eukaryota</taxon>
        <taxon>Fungi</taxon>
        <taxon>Dikarya</taxon>
        <taxon>Basidiomycota</taxon>
        <taxon>Agaricomycotina</taxon>
        <taxon>Agaricomycetes</taxon>
        <taxon>Cantharellales</taxon>
        <taxon>Tulasnellaceae</taxon>
        <taxon>Tulasnella</taxon>
    </lineage>
</organism>
<protein>
    <submittedName>
        <fullName evidence="4">Uncharacterized protein</fullName>
    </submittedName>
</protein>